<evidence type="ECO:0000313" key="2">
    <source>
        <dbReference type="EMBL" id="ADH88864.1"/>
    </source>
</evidence>
<organism evidence="2 3">
    <name type="scientific">Ancylobacter novellus (strain ATCC 8093 / DSM 506 / JCM 20403 / CCM 1077 / IAM 12100 / NBRC 12443 / NCIMB 10456)</name>
    <name type="common">Starkeya novella</name>
    <dbReference type="NCBI Taxonomy" id="639283"/>
    <lineage>
        <taxon>Bacteria</taxon>
        <taxon>Pseudomonadati</taxon>
        <taxon>Pseudomonadota</taxon>
        <taxon>Alphaproteobacteria</taxon>
        <taxon>Hyphomicrobiales</taxon>
        <taxon>Xanthobacteraceae</taxon>
        <taxon>Ancylobacter</taxon>
    </lineage>
</organism>
<sequence length="108" mass="11936">MFAVRLTLAVLACSLLAAPSFAKDRRVDVVNKTGYTMTSFYASSVDEESWEEDMLANDTLEDGETLEANIDDGTDACIYDFRADFSDGSKVVKRKVNVCEVATFTFLP</sequence>
<dbReference type="KEGG" id="sno:Snov_1555"/>
<dbReference type="AlphaFoldDB" id="D7A9T8"/>
<feature type="chain" id="PRO_5003092463" evidence="1">
    <location>
        <begin position="23"/>
        <end position="108"/>
    </location>
</feature>
<dbReference type="RefSeq" id="WP_013166368.1">
    <property type="nucleotide sequence ID" value="NC_014217.1"/>
</dbReference>
<dbReference type="Proteomes" id="UP000006633">
    <property type="component" value="Chromosome"/>
</dbReference>
<evidence type="ECO:0000256" key="1">
    <source>
        <dbReference type="SAM" id="SignalP"/>
    </source>
</evidence>
<evidence type="ECO:0000313" key="3">
    <source>
        <dbReference type="Proteomes" id="UP000006633"/>
    </source>
</evidence>
<name>D7A9T8_ANCN5</name>
<proteinExistence type="predicted"/>
<keyword evidence="1" id="KW-0732">Signal</keyword>
<dbReference type="EMBL" id="CP002026">
    <property type="protein sequence ID" value="ADH88864.1"/>
    <property type="molecule type" value="Genomic_DNA"/>
</dbReference>
<keyword evidence="3" id="KW-1185">Reference proteome</keyword>
<feature type="signal peptide" evidence="1">
    <location>
        <begin position="1"/>
        <end position="22"/>
    </location>
</feature>
<dbReference type="STRING" id="639283.Snov_1555"/>
<gene>
    <name evidence="2" type="ordered locus">Snov_1555</name>
</gene>
<accession>D7A9T8</accession>
<dbReference type="HOGENOM" id="CLU_139214_1_0_5"/>
<dbReference type="OrthoDB" id="4736977at2"/>
<reference evidence="2 3" key="1">
    <citation type="journal article" date="2012" name="Stand. Genomic Sci.">
        <title>Complete genome sequence of the facultatively chemolithoautotrophic and methylotrophic alpha Proteobacterium Starkeya novella type strain (ATCC 8093(T)).</title>
        <authorList>
            <person name="Kappler U."/>
            <person name="Davenport K."/>
            <person name="Beatson S."/>
            <person name="Lucas S."/>
            <person name="Lapidus A."/>
            <person name="Copeland A."/>
            <person name="Berry K.W."/>
            <person name="Glavina Del Rio T."/>
            <person name="Hammon N."/>
            <person name="Dalin E."/>
            <person name="Tice H."/>
            <person name="Pitluck S."/>
            <person name="Richardson P."/>
            <person name="Bruce D."/>
            <person name="Goodwin L.A."/>
            <person name="Han C."/>
            <person name="Tapia R."/>
            <person name="Detter J.C."/>
            <person name="Chang Y.J."/>
            <person name="Jeffries C.D."/>
            <person name="Land M."/>
            <person name="Hauser L."/>
            <person name="Kyrpides N.C."/>
            <person name="Goker M."/>
            <person name="Ivanova N."/>
            <person name="Klenk H.P."/>
            <person name="Woyke T."/>
        </authorList>
    </citation>
    <scope>NUCLEOTIDE SEQUENCE [LARGE SCALE GENOMIC DNA]</scope>
    <source>
        <strain evidence="3">ATCC 8093 / DSM 506 / JCM 20403 / CCM 1077 / IAM 12100 / NBRC 12443 / NCIMB 10456</strain>
    </source>
</reference>
<dbReference type="eggNOG" id="ENOG50334XK">
    <property type="taxonomic scope" value="Bacteria"/>
</dbReference>
<protein>
    <submittedName>
        <fullName evidence="2">Uncharacterized protein</fullName>
    </submittedName>
</protein>